<dbReference type="AlphaFoldDB" id="A0A9D5HG42"/>
<accession>A0A9D5HG42</accession>
<dbReference type="PROSITE" id="PS00375">
    <property type="entry name" value="UDPGT"/>
    <property type="match status" value="2"/>
</dbReference>
<keyword evidence="4" id="KW-1185">Reference proteome</keyword>
<dbReference type="GO" id="GO:0080043">
    <property type="term" value="F:quercetin 3-O-glucosyltransferase activity"/>
    <property type="evidence" value="ECO:0007669"/>
    <property type="project" value="TreeGrafter"/>
</dbReference>
<dbReference type="Pfam" id="PF00201">
    <property type="entry name" value="UDPGT"/>
    <property type="match status" value="2"/>
</dbReference>
<reference evidence="3" key="2">
    <citation type="journal article" date="2022" name="Hortic Res">
        <title>The genome of Dioscorea zingiberensis sheds light on the biosynthesis, origin and evolution of the medicinally important diosgenin saponins.</title>
        <authorList>
            <person name="Li Y."/>
            <person name="Tan C."/>
            <person name="Li Z."/>
            <person name="Guo J."/>
            <person name="Li S."/>
            <person name="Chen X."/>
            <person name="Wang C."/>
            <person name="Dai X."/>
            <person name="Yang H."/>
            <person name="Song W."/>
            <person name="Hou L."/>
            <person name="Xu J."/>
            <person name="Tong Z."/>
            <person name="Xu A."/>
            <person name="Yuan X."/>
            <person name="Wang W."/>
            <person name="Yang Q."/>
            <person name="Chen L."/>
            <person name="Sun Z."/>
            <person name="Wang K."/>
            <person name="Pan B."/>
            <person name="Chen J."/>
            <person name="Bao Y."/>
            <person name="Liu F."/>
            <person name="Qi X."/>
            <person name="Gang D.R."/>
            <person name="Wen J."/>
            <person name="Li J."/>
        </authorList>
    </citation>
    <scope>NUCLEOTIDE SEQUENCE</scope>
    <source>
        <strain evidence="3">Dzin_1.0</strain>
    </source>
</reference>
<evidence type="ECO:0008006" key="5">
    <source>
        <dbReference type="Google" id="ProtNLM"/>
    </source>
</evidence>
<dbReference type="Gene3D" id="3.40.50.2000">
    <property type="entry name" value="Glycogen Phosphorylase B"/>
    <property type="match status" value="4"/>
</dbReference>
<proteinExistence type="inferred from homology"/>
<name>A0A9D5HG42_9LILI</name>
<dbReference type="OrthoDB" id="5835829at2759"/>
<organism evidence="3 4">
    <name type="scientific">Dioscorea zingiberensis</name>
    <dbReference type="NCBI Taxonomy" id="325984"/>
    <lineage>
        <taxon>Eukaryota</taxon>
        <taxon>Viridiplantae</taxon>
        <taxon>Streptophyta</taxon>
        <taxon>Embryophyta</taxon>
        <taxon>Tracheophyta</taxon>
        <taxon>Spermatophyta</taxon>
        <taxon>Magnoliopsida</taxon>
        <taxon>Liliopsida</taxon>
        <taxon>Dioscoreales</taxon>
        <taxon>Dioscoreaceae</taxon>
        <taxon>Dioscorea</taxon>
    </lineage>
</organism>
<dbReference type="PANTHER" id="PTHR11926:SF774">
    <property type="entry name" value="UDP-GLYCOSYLTRANSFERASE 85A1-RELATED"/>
    <property type="match status" value="1"/>
</dbReference>
<dbReference type="EMBL" id="JAGGNH010000004">
    <property type="protein sequence ID" value="KAJ0974973.1"/>
    <property type="molecule type" value="Genomic_DNA"/>
</dbReference>
<gene>
    <name evidence="3" type="ORF">J5N97_016938</name>
</gene>
<comment type="similarity">
    <text evidence="1">Belongs to the UDP-glycosyltransferase family.</text>
</comment>
<dbReference type="SUPFAM" id="SSF53756">
    <property type="entry name" value="UDP-Glycosyltransferase/glycogen phosphorylase"/>
    <property type="match status" value="2"/>
</dbReference>
<reference evidence="3" key="1">
    <citation type="submission" date="2021-03" db="EMBL/GenBank/DDBJ databases">
        <authorList>
            <person name="Li Z."/>
            <person name="Yang C."/>
        </authorList>
    </citation>
    <scope>NUCLEOTIDE SEQUENCE</scope>
    <source>
        <strain evidence="3">Dzin_1.0</strain>
        <tissue evidence="3">Leaf</tissue>
    </source>
</reference>
<dbReference type="Proteomes" id="UP001085076">
    <property type="component" value="Miscellaneous, Linkage group lg04"/>
</dbReference>
<dbReference type="InterPro" id="IPR035595">
    <property type="entry name" value="UDP_glycos_trans_CS"/>
</dbReference>
<dbReference type="FunFam" id="3.40.50.2000:FF:000027">
    <property type="entry name" value="Glycosyltransferase"/>
    <property type="match status" value="2"/>
</dbReference>
<evidence type="ECO:0000256" key="2">
    <source>
        <dbReference type="ARBA" id="ARBA00022679"/>
    </source>
</evidence>
<evidence type="ECO:0000313" key="4">
    <source>
        <dbReference type="Proteomes" id="UP001085076"/>
    </source>
</evidence>
<evidence type="ECO:0000313" key="3">
    <source>
        <dbReference type="EMBL" id="KAJ0974973.1"/>
    </source>
</evidence>
<keyword evidence="2" id="KW-0808">Transferase</keyword>
<protein>
    <recommendedName>
        <fullName evidence="5">Glycosyltransferase</fullName>
    </recommendedName>
</protein>
<dbReference type="CDD" id="cd03784">
    <property type="entry name" value="GT1_Gtf-like"/>
    <property type="match status" value="2"/>
</dbReference>
<evidence type="ECO:0000256" key="1">
    <source>
        <dbReference type="ARBA" id="ARBA00009995"/>
    </source>
</evidence>
<dbReference type="InterPro" id="IPR002213">
    <property type="entry name" value="UDP_glucos_trans"/>
</dbReference>
<comment type="caution">
    <text evidence="3">The sequence shown here is derived from an EMBL/GenBank/DDBJ whole genome shotgun (WGS) entry which is preliminary data.</text>
</comment>
<dbReference type="GO" id="GO:0080044">
    <property type="term" value="F:quercetin 7-O-glucosyltransferase activity"/>
    <property type="evidence" value="ECO:0007669"/>
    <property type="project" value="TreeGrafter"/>
</dbReference>
<dbReference type="PANTHER" id="PTHR11926">
    <property type="entry name" value="GLUCOSYL/GLUCURONOSYL TRANSFERASES"/>
    <property type="match status" value="1"/>
</dbReference>
<sequence length="619" mass="69975">MGCIYYKELIDRGITPFKNESDLSNGYLDTPVEWIPGLKNIRLRDLPSFIRTTDPDDTFLNFLKVEGEKAFEASAIIINTFDELEDEVLSAMATMLPPIYTVGPISMLCSQFPDTQSTSIGSSSTWKEDDRCLEWLDERERGSVLYVNFGSMIVLSNEQLIEFAWGLANSKHNFLWILRPDLLKGEAAVLPEELMDEIEGRGLLASWCRQEMVLSHPSVSGFLTHSGWNSTIESVSAGKPMICWPYFSDQPTNCRYVCNEWGIGMEIDNEVKREQVAELIEELMDGEKGKEMKKKAVEWKEKAIRATQADESDLSNGYLDTPVDWIPGLKNMRLRDLPSFIRTTDPDDKLLNFIKIEGEKAFEASAIIINTFDELEDEVLSAMATMLPPIYTVGPISLLCSQFPVTQSTSIGSSLLREDESCLEWLDEKEIGSVVYVNFGSLAVVSNEQLIEFAWGLANTKNNFLWILRPDLVSGEAAVLPEEFLNEIKGRGFLASWCPQERVLSHPSVRGFLTHSGWNSTMESVSAGKPMICWPYFGDQQTNCRYVCNEWGMGMEIHNEVKREQVEELVAELMDGEKGKEMKKNVVEWKEKAIRATQAGGSSFVNFHRVLDELLLGRK</sequence>